<organism evidence="4 5">
    <name type="scientific">Flavobacterium agri</name>
    <dbReference type="NCBI Taxonomy" id="2743471"/>
    <lineage>
        <taxon>Bacteria</taxon>
        <taxon>Pseudomonadati</taxon>
        <taxon>Bacteroidota</taxon>
        <taxon>Flavobacteriia</taxon>
        <taxon>Flavobacteriales</taxon>
        <taxon>Flavobacteriaceae</taxon>
        <taxon>Flavobacterium</taxon>
    </lineage>
</organism>
<proteinExistence type="predicted"/>
<feature type="domain" description="Secretion system C-terminal sorting" evidence="3">
    <location>
        <begin position="426"/>
        <end position="488"/>
    </location>
</feature>
<dbReference type="RefSeq" id="WP_176004294.1">
    <property type="nucleotide sequence ID" value="NZ_JABWMI010000001.1"/>
</dbReference>
<feature type="signal peptide" evidence="2">
    <location>
        <begin position="1"/>
        <end position="15"/>
    </location>
</feature>
<dbReference type="PANTHER" id="PTHR42754">
    <property type="entry name" value="ENDOGLUCANASE"/>
    <property type="match status" value="1"/>
</dbReference>
<dbReference type="Gene3D" id="2.130.10.10">
    <property type="entry name" value="YVTN repeat-like/Quinoprotein amine dehydrogenase"/>
    <property type="match status" value="1"/>
</dbReference>
<name>A0A7Y8XYW9_9FLAO</name>
<feature type="chain" id="PRO_5031437513" evidence="2">
    <location>
        <begin position="16"/>
        <end position="493"/>
    </location>
</feature>
<evidence type="ECO:0000256" key="1">
    <source>
        <dbReference type="ARBA" id="ARBA00022729"/>
    </source>
</evidence>
<sequence>MKKMLLLLFSGFLYAQPTIDWDKTLGGAYSDEVMAIKTLPDGKIILVGSSDSEISGDKTEYCRGYNDYWAFLLEADGTPIWQTAIGADYTETARKIEPAPDGGFFISGESWSGASGDKTLPNRGVNDFWIVKLDADGNLLWERSVGGDDRDEMGYLLPLADGGVVVAGASNSGISGDKSQSLRGITDYWVFRIDNQGQLLWEKTIGGGGYDFPTRISLAQNGNFLVSGSSRSAMTGDRTIPRIGTVDNWIVELSTDGQIVGQQAQPFDFDLSELISDGNYVVCGMKQYGPETTGEYIAKRSPSGALIWEFNGPITIGLVSAKCCVSAPDGGFYYIQEHPVTGNTLTKRTTDGTLVWQRPIDMGAGIVRALYKQPDNSLIMATMSAADITSDKSEISRGQGDYWIVKFNPESELSVDAPSQSKIVAYPNPVENVLYLSNTDGKVEIFNTLGQKIGNAEVSQTHNSVSFPYASGNYLVRFTDQISGETQTLKIIK</sequence>
<dbReference type="AlphaFoldDB" id="A0A7Y8XYW9"/>
<dbReference type="EMBL" id="JACBJI010000001">
    <property type="protein sequence ID" value="NYA69479.1"/>
    <property type="molecule type" value="Genomic_DNA"/>
</dbReference>
<dbReference type="InterPro" id="IPR015943">
    <property type="entry name" value="WD40/YVTN_repeat-like_dom_sf"/>
</dbReference>
<reference evidence="4 5" key="1">
    <citation type="submission" date="2020-07" db="EMBL/GenBank/DDBJ databases">
        <authorList>
            <person name="Sun Q."/>
        </authorList>
    </citation>
    <scope>NUCLEOTIDE SEQUENCE [LARGE SCALE GENOMIC DNA]</scope>
    <source>
        <strain evidence="4 5">MAH-1</strain>
    </source>
</reference>
<dbReference type="InterPro" id="IPR026444">
    <property type="entry name" value="Secre_tail"/>
</dbReference>
<evidence type="ECO:0000256" key="2">
    <source>
        <dbReference type="SAM" id="SignalP"/>
    </source>
</evidence>
<accession>A0A7Y8XYW9</accession>
<dbReference type="SUPFAM" id="SSF50998">
    <property type="entry name" value="Quinoprotein alcohol dehydrogenase-like"/>
    <property type="match status" value="1"/>
</dbReference>
<comment type="caution">
    <text evidence="4">The sequence shown here is derived from an EMBL/GenBank/DDBJ whole genome shotgun (WGS) entry which is preliminary data.</text>
</comment>
<evidence type="ECO:0000259" key="3">
    <source>
        <dbReference type="Pfam" id="PF18962"/>
    </source>
</evidence>
<keyword evidence="5" id="KW-1185">Reference proteome</keyword>
<dbReference type="Proteomes" id="UP000535020">
    <property type="component" value="Unassembled WGS sequence"/>
</dbReference>
<evidence type="ECO:0000313" key="5">
    <source>
        <dbReference type="Proteomes" id="UP000535020"/>
    </source>
</evidence>
<protein>
    <submittedName>
        <fullName evidence="4">T9SS type A sorting domain-containing protein</fullName>
    </submittedName>
</protein>
<dbReference type="PANTHER" id="PTHR42754:SF1">
    <property type="entry name" value="LIPOPROTEIN"/>
    <property type="match status" value="1"/>
</dbReference>
<dbReference type="NCBIfam" id="TIGR04183">
    <property type="entry name" value="Por_Secre_tail"/>
    <property type="match status" value="1"/>
</dbReference>
<dbReference type="Gene3D" id="2.80.10.50">
    <property type="match status" value="1"/>
</dbReference>
<dbReference type="Pfam" id="PF18962">
    <property type="entry name" value="Por_Secre_tail"/>
    <property type="match status" value="1"/>
</dbReference>
<gene>
    <name evidence="4" type="ORF">HZF10_00990</name>
</gene>
<dbReference type="InterPro" id="IPR011047">
    <property type="entry name" value="Quinoprotein_ADH-like_sf"/>
</dbReference>
<keyword evidence="1 2" id="KW-0732">Signal</keyword>
<evidence type="ECO:0000313" key="4">
    <source>
        <dbReference type="EMBL" id="NYA69479.1"/>
    </source>
</evidence>